<evidence type="ECO:0000313" key="2">
    <source>
        <dbReference type="EMBL" id="GBQ03056.1"/>
    </source>
</evidence>
<comment type="caution">
    <text evidence="2">The sequence shown here is derived from an EMBL/GenBank/DDBJ whole genome shotgun (WGS) entry which is preliminary data.</text>
</comment>
<proteinExistence type="predicted"/>
<dbReference type="EMBL" id="BGZL01000015">
    <property type="protein sequence ID" value="GBQ03056.1"/>
    <property type="molecule type" value="Genomic_DNA"/>
</dbReference>
<dbReference type="AlphaFoldDB" id="A0A388T3D6"/>
<evidence type="ECO:0000256" key="1">
    <source>
        <dbReference type="SAM" id="MobiDB-lite"/>
    </source>
</evidence>
<protein>
    <submittedName>
        <fullName evidence="2">Uncharacterized protein</fullName>
    </submittedName>
</protein>
<accession>A0A388T3D6</accession>
<evidence type="ECO:0000313" key="3">
    <source>
        <dbReference type="Proteomes" id="UP000265354"/>
    </source>
</evidence>
<gene>
    <name evidence="2" type="ORF">SSP531S_45220</name>
</gene>
<feature type="compositionally biased region" description="Basic and acidic residues" evidence="1">
    <location>
        <begin position="1"/>
        <end position="11"/>
    </location>
</feature>
<organism evidence="2 3">
    <name type="scientific">Streptomyces spongiicola</name>
    <dbReference type="NCBI Taxonomy" id="1690221"/>
    <lineage>
        <taxon>Bacteria</taxon>
        <taxon>Bacillati</taxon>
        <taxon>Actinomycetota</taxon>
        <taxon>Actinomycetes</taxon>
        <taxon>Kitasatosporales</taxon>
        <taxon>Streptomycetaceae</taxon>
        <taxon>Streptomyces</taxon>
    </lineage>
</organism>
<sequence length="114" mass="12205">MRSEPVHRGDGANRCASGAEGDSARRGAVGKGMTAQHPEGGQGRLPPMTPHREEPVPHPPDPPIYRDLLHRWAGAGRTLPGRRDHEWNRLAAAPAWTGGTARVSGTPARRGDGR</sequence>
<dbReference type="Proteomes" id="UP000265354">
    <property type="component" value="Unassembled WGS sequence"/>
</dbReference>
<name>A0A388T3D6_9ACTN</name>
<feature type="region of interest" description="Disordered" evidence="1">
    <location>
        <begin position="1"/>
        <end position="64"/>
    </location>
</feature>
<reference evidence="2 3" key="1">
    <citation type="submission" date="2018-07" db="EMBL/GenBank/DDBJ databases">
        <title>Whole Genome Shotgun Sequence of Streptomyces spongiicola strain 531S.</title>
        <authorList>
            <person name="Dohra H."/>
            <person name="Kodani S."/>
        </authorList>
    </citation>
    <scope>NUCLEOTIDE SEQUENCE [LARGE SCALE GENOMIC DNA]</scope>
    <source>
        <strain evidence="2 3">531S</strain>
    </source>
</reference>